<dbReference type="InterPro" id="IPR013974">
    <property type="entry name" value="SAF"/>
</dbReference>
<dbReference type="RefSeq" id="WP_158492529.1">
    <property type="nucleotide sequence ID" value="NZ_BAABAG010000010.1"/>
</dbReference>
<dbReference type="CDD" id="cd11614">
    <property type="entry name" value="SAF_CpaB_FlgA_like"/>
    <property type="match status" value="1"/>
</dbReference>
<dbReference type="EMBL" id="JACHMW010000001">
    <property type="protein sequence ID" value="MBB5847837.1"/>
    <property type="molecule type" value="Genomic_DNA"/>
</dbReference>
<organism evidence="3 4">
    <name type="scientific">Micrococcus endophyticus</name>
    <dbReference type="NCBI Taxonomy" id="455343"/>
    <lineage>
        <taxon>Bacteria</taxon>
        <taxon>Bacillati</taxon>
        <taxon>Actinomycetota</taxon>
        <taxon>Actinomycetes</taxon>
        <taxon>Micrococcales</taxon>
        <taxon>Micrococcaceae</taxon>
        <taxon>Micrococcus</taxon>
    </lineage>
</organism>
<comment type="caution">
    <text evidence="3">The sequence shown here is derived from an EMBL/GenBank/DDBJ whole genome shotgun (WGS) entry which is preliminary data.</text>
</comment>
<sequence length="216" mass="22221">MSTSTSASAEGGRLRRPRWRDPRLLVGLVLVLASVAGVVALVASSQRTSAYWAAAVDLPPGTPLEAGQLRAVEVNLADAEGKYLAAAPDSAPSGRMVASTVRAGELLPAAALVDADPEGRRPVGVRLREPLAGGVGVGDRVDVWVAMPAEGGRGHADPERLAEALEIAEVATEQGSIGGSGETRVQLLAPEATLPRVVDAQVKDARITLVPAHGVR</sequence>
<dbReference type="AlphaFoldDB" id="A0A7W9JH97"/>
<evidence type="ECO:0000313" key="3">
    <source>
        <dbReference type="EMBL" id="MBB5847837.1"/>
    </source>
</evidence>
<keyword evidence="1" id="KW-1133">Transmembrane helix</keyword>
<dbReference type="SMART" id="SM00858">
    <property type="entry name" value="SAF"/>
    <property type="match status" value="1"/>
</dbReference>
<protein>
    <recommendedName>
        <fullName evidence="2">SAF domain-containing protein</fullName>
    </recommendedName>
</protein>
<feature type="transmembrane region" description="Helical" evidence="1">
    <location>
        <begin position="24"/>
        <end position="43"/>
    </location>
</feature>
<evidence type="ECO:0000259" key="2">
    <source>
        <dbReference type="SMART" id="SM00858"/>
    </source>
</evidence>
<proteinExistence type="predicted"/>
<keyword evidence="1" id="KW-0812">Transmembrane</keyword>
<accession>A0A7W9JH97</accession>
<reference evidence="3 4" key="1">
    <citation type="submission" date="2020-08" db="EMBL/GenBank/DDBJ databases">
        <title>Sequencing the genomes of 1000 actinobacteria strains.</title>
        <authorList>
            <person name="Klenk H.-P."/>
        </authorList>
    </citation>
    <scope>NUCLEOTIDE SEQUENCE [LARGE SCALE GENOMIC DNA]</scope>
    <source>
        <strain evidence="3 4">DSM 17945</strain>
    </source>
</reference>
<keyword evidence="1" id="KW-0472">Membrane</keyword>
<keyword evidence="4" id="KW-1185">Reference proteome</keyword>
<evidence type="ECO:0000256" key="1">
    <source>
        <dbReference type="SAM" id="Phobius"/>
    </source>
</evidence>
<feature type="domain" description="SAF" evidence="2">
    <location>
        <begin position="49"/>
        <end position="113"/>
    </location>
</feature>
<name>A0A7W9JH97_9MICC</name>
<dbReference type="Proteomes" id="UP000567246">
    <property type="component" value="Unassembled WGS sequence"/>
</dbReference>
<evidence type="ECO:0000313" key="4">
    <source>
        <dbReference type="Proteomes" id="UP000567246"/>
    </source>
</evidence>
<gene>
    <name evidence="3" type="ORF">HDA33_000401</name>
</gene>
<dbReference type="Pfam" id="PF08666">
    <property type="entry name" value="SAF"/>
    <property type="match status" value="1"/>
</dbReference>